<evidence type="ECO:0000313" key="3">
    <source>
        <dbReference type="Proteomes" id="UP000199438"/>
    </source>
</evidence>
<dbReference type="Pfam" id="PF18050">
    <property type="entry name" value="Cyclophil_like2"/>
    <property type="match status" value="1"/>
</dbReference>
<protein>
    <submittedName>
        <fullName evidence="2">Cyclophilin-like</fullName>
    </submittedName>
</protein>
<accession>A0A1I1JDX6</accession>
<dbReference type="SUPFAM" id="SSF50891">
    <property type="entry name" value="Cyclophilin-like"/>
    <property type="match status" value="1"/>
</dbReference>
<dbReference type="STRING" id="1334022.SAMN04487907_104178"/>
<evidence type="ECO:0000259" key="1">
    <source>
        <dbReference type="Pfam" id="PF18050"/>
    </source>
</evidence>
<feature type="domain" description="Cyclophilin-like" evidence="1">
    <location>
        <begin position="40"/>
        <end position="149"/>
    </location>
</feature>
<sequence length="153" mass="17080">MQGLRIYRIVSILVVLIGFFISPVSAQDQLENNKKMRLKITIGDTELMATLYDNATAKDLIAQLPLTVELEDYASNEKIFYPNPKLSTQGAPAGYDPSAGDITYYSPWGDIAIFYKDFKYSSGLVSVGKIDKADVKHLKFSGNKEAKFELVEE</sequence>
<keyword evidence="3" id="KW-1185">Reference proteome</keyword>
<evidence type="ECO:0000313" key="2">
    <source>
        <dbReference type="EMBL" id="SFC43650.1"/>
    </source>
</evidence>
<reference evidence="3" key="1">
    <citation type="submission" date="2016-10" db="EMBL/GenBank/DDBJ databases">
        <authorList>
            <person name="Varghese N."/>
            <person name="Submissions S."/>
        </authorList>
    </citation>
    <scope>NUCLEOTIDE SEQUENCE [LARGE SCALE GENOMIC DNA]</scope>
    <source>
        <strain evidence="3">DSM 24499</strain>
    </source>
</reference>
<dbReference type="AlphaFoldDB" id="A0A1I1JDX6"/>
<gene>
    <name evidence="2" type="ORF">SAMN04487907_104178</name>
</gene>
<organism evidence="2 3">
    <name type="scientific">Zunongwangia mangrovi</name>
    <dbReference type="NCBI Taxonomy" id="1334022"/>
    <lineage>
        <taxon>Bacteria</taxon>
        <taxon>Pseudomonadati</taxon>
        <taxon>Bacteroidota</taxon>
        <taxon>Flavobacteriia</taxon>
        <taxon>Flavobacteriales</taxon>
        <taxon>Flavobacteriaceae</taxon>
        <taxon>Zunongwangia</taxon>
    </lineage>
</organism>
<dbReference type="Proteomes" id="UP000199438">
    <property type="component" value="Unassembled WGS sequence"/>
</dbReference>
<dbReference type="InterPro" id="IPR041183">
    <property type="entry name" value="Cyclophilin-like"/>
</dbReference>
<dbReference type="InterPro" id="IPR029000">
    <property type="entry name" value="Cyclophilin-like_dom_sf"/>
</dbReference>
<dbReference type="Gene3D" id="2.40.100.20">
    <property type="match status" value="1"/>
</dbReference>
<dbReference type="EMBL" id="FOKV01000004">
    <property type="protein sequence ID" value="SFC43650.1"/>
    <property type="molecule type" value="Genomic_DNA"/>
</dbReference>
<proteinExistence type="predicted"/>
<name>A0A1I1JDX6_9FLAO</name>